<evidence type="ECO:0000313" key="1">
    <source>
        <dbReference type="EMBL" id="MPN29762.1"/>
    </source>
</evidence>
<sequence length="65" mass="6850">MDTLQLGEDDADGVGAWGRFKPGQFFQSQTVGEVVAHGVQVIHAVGHDLGLLVGFGFHVLFNAGV</sequence>
<dbReference type="AlphaFoldDB" id="A0A645GUU6"/>
<accession>A0A645GUU6</accession>
<gene>
    <name evidence="1" type="ORF">SDC9_177215</name>
</gene>
<dbReference type="EMBL" id="VSSQ01080611">
    <property type="protein sequence ID" value="MPN29762.1"/>
    <property type="molecule type" value="Genomic_DNA"/>
</dbReference>
<organism evidence="1">
    <name type="scientific">bioreactor metagenome</name>
    <dbReference type="NCBI Taxonomy" id="1076179"/>
    <lineage>
        <taxon>unclassified sequences</taxon>
        <taxon>metagenomes</taxon>
        <taxon>ecological metagenomes</taxon>
    </lineage>
</organism>
<comment type="caution">
    <text evidence="1">The sequence shown here is derived from an EMBL/GenBank/DDBJ whole genome shotgun (WGS) entry which is preliminary data.</text>
</comment>
<protein>
    <submittedName>
        <fullName evidence="1">Uncharacterized protein</fullName>
    </submittedName>
</protein>
<name>A0A645GUU6_9ZZZZ</name>
<reference evidence="1" key="1">
    <citation type="submission" date="2019-08" db="EMBL/GenBank/DDBJ databases">
        <authorList>
            <person name="Kucharzyk K."/>
            <person name="Murdoch R.W."/>
            <person name="Higgins S."/>
            <person name="Loffler F."/>
        </authorList>
    </citation>
    <scope>NUCLEOTIDE SEQUENCE</scope>
</reference>
<proteinExistence type="predicted"/>